<dbReference type="CDD" id="cd00229">
    <property type="entry name" value="SGNH_hydrolase"/>
    <property type="match status" value="1"/>
</dbReference>
<evidence type="ECO:0000313" key="1">
    <source>
        <dbReference type="EMBL" id="AOO80788.1"/>
    </source>
</evidence>
<dbReference type="InterPro" id="IPR036514">
    <property type="entry name" value="SGNH_hydro_sf"/>
</dbReference>
<sequence length="226" mass="24458">MIGGIVAAAAAIGWSLGAYATKDDFNARAYSRQRAPVIDAQMRDTDPGFILFAGDSHIDLFNEPSELCGRDTANAGLSGVTAEIYATALKTLHYPHKASLAVLTIGTNDLARKKHLDPEAFQASVESIVQTLKEHASFIVMTAIPPIGRELANSFNIDSIEKYSTILSGVCISAHACSYQDPYQDMRVTGEFGLAKPNTLADGVHAKSYREVYERIPLCRILAEAH</sequence>
<dbReference type="Pfam" id="PF00657">
    <property type="entry name" value="Lipase_GDSL"/>
    <property type="match status" value="1"/>
</dbReference>
<dbReference type="EMBL" id="CP017147">
    <property type="protein sequence ID" value="AOO80788.1"/>
    <property type="molecule type" value="Genomic_DNA"/>
</dbReference>
<dbReference type="Proteomes" id="UP000094969">
    <property type="component" value="Chromosome"/>
</dbReference>
<organism evidence="1 2">
    <name type="scientific">Bosea vaviloviae</name>
    <dbReference type="NCBI Taxonomy" id="1526658"/>
    <lineage>
        <taxon>Bacteria</taxon>
        <taxon>Pseudomonadati</taxon>
        <taxon>Pseudomonadota</taxon>
        <taxon>Alphaproteobacteria</taxon>
        <taxon>Hyphomicrobiales</taxon>
        <taxon>Boseaceae</taxon>
        <taxon>Bosea</taxon>
    </lineage>
</organism>
<dbReference type="GO" id="GO:0016788">
    <property type="term" value="F:hydrolase activity, acting on ester bonds"/>
    <property type="evidence" value="ECO:0007669"/>
    <property type="project" value="InterPro"/>
</dbReference>
<gene>
    <name evidence="1" type="ORF">BHK69_10230</name>
</gene>
<dbReference type="RefSeq" id="WP_069690006.1">
    <property type="nucleotide sequence ID" value="NZ_CP017147.1"/>
</dbReference>
<evidence type="ECO:0008006" key="3">
    <source>
        <dbReference type="Google" id="ProtNLM"/>
    </source>
</evidence>
<dbReference type="KEGG" id="bvv:BHK69_10230"/>
<dbReference type="Gene3D" id="3.40.50.1110">
    <property type="entry name" value="SGNH hydrolase"/>
    <property type="match status" value="1"/>
</dbReference>
<reference evidence="1 2" key="1">
    <citation type="journal article" date="2015" name="Antonie Van Leeuwenhoek">
        <title>Bosea vaviloviae sp. nov., a new species of slow-growing rhizobia isolated from nodules of the relict species Vavilovia formosa (Stev.) Fed.</title>
        <authorList>
            <person name="Safronova V.I."/>
            <person name="Kuznetsova I.G."/>
            <person name="Sazanova A.L."/>
            <person name="Kimeklis A.K."/>
            <person name="Belimov A.A."/>
            <person name="Andronov E.E."/>
            <person name="Pinaev A.G."/>
            <person name="Chizhevskaya E.P."/>
            <person name="Pukhaev A.R."/>
            <person name="Popov K.P."/>
            <person name="Willems A."/>
            <person name="Tikhonovich I.A."/>
        </authorList>
    </citation>
    <scope>NUCLEOTIDE SEQUENCE [LARGE SCALE GENOMIC DNA]</scope>
    <source>
        <strain evidence="1 2">Vaf18</strain>
    </source>
</reference>
<name>A0A1D7U091_9HYPH</name>
<dbReference type="SUPFAM" id="SSF52266">
    <property type="entry name" value="SGNH hydrolase"/>
    <property type="match status" value="1"/>
</dbReference>
<keyword evidence="2" id="KW-1185">Reference proteome</keyword>
<dbReference type="AlphaFoldDB" id="A0A1D7U091"/>
<protein>
    <recommendedName>
        <fullName evidence="3">SGNH hydrolase-type esterase domain-containing protein</fullName>
    </recommendedName>
</protein>
<accession>A0A1D7U091</accession>
<dbReference type="OrthoDB" id="8355047at2"/>
<proteinExistence type="predicted"/>
<dbReference type="STRING" id="1526658.BHK69_10230"/>
<evidence type="ECO:0000313" key="2">
    <source>
        <dbReference type="Proteomes" id="UP000094969"/>
    </source>
</evidence>
<dbReference type="InterPro" id="IPR001087">
    <property type="entry name" value="GDSL"/>
</dbReference>